<comment type="caution">
    <text evidence="1">The sequence shown here is derived from an EMBL/GenBank/DDBJ whole genome shotgun (WGS) entry which is preliminary data.</text>
</comment>
<dbReference type="EMBL" id="CAJVPT010045486">
    <property type="protein sequence ID" value="CAG8736324.1"/>
    <property type="molecule type" value="Genomic_DNA"/>
</dbReference>
<reference evidence="1" key="1">
    <citation type="submission" date="2021-06" db="EMBL/GenBank/DDBJ databases">
        <authorList>
            <person name="Kallberg Y."/>
            <person name="Tangrot J."/>
            <person name="Rosling A."/>
        </authorList>
    </citation>
    <scope>NUCLEOTIDE SEQUENCE</scope>
    <source>
        <strain evidence="1">CL356</strain>
    </source>
</reference>
<name>A0ACA9Q538_9GLOM</name>
<organism evidence="1 2">
    <name type="scientific">Acaulospora colombiana</name>
    <dbReference type="NCBI Taxonomy" id="27376"/>
    <lineage>
        <taxon>Eukaryota</taxon>
        <taxon>Fungi</taxon>
        <taxon>Fungi incertae sedis</taxon>
        <taxon>Mucoromycota</taxon>
        <taxon>Glomeromycotina</taxon>
        <taxon>Glomeromycetes</taxon>
        <taxon>Diversisporales</taxon>
        <taxon>Acaulosporaceae</taxon>
        <taxon>Acaulospora</taxon>
    </lineage>
</organism>
<sequence length="219" mass="24506">QIISGSADLSICIWNGETGEWIGSPFEGHTDTITSLVVSPDGKYLASGSHDKVIRIWDYDKMKNQQPSPPFSYNSKMVSGWILGPDSELLFWVPPELRHGLWRPNNVAVMGKSPGHFAKNNRALIPINNRFSLTSTLIATGAEFLEVASNKSTNPLIPMDKTYEHCHCVPANPVSYYEHELLLMKLSQLARKLNNQKEIYLLLVLFTARRTVSPKATPN</sequence>
<evidence type="ECO:0000313" key="1">
    <source>
        <dbReference type="EMBL" id="CAG8736324.1"/>
    </source>
</evidence>
<keyword evidence="2" id="KW-1185">Reference proteome</keyword>
<gene>
    <name evidence="1" type="ORF">ACOLOM_LOCUS11925</name>
</gene>
<protein>
    <submittedName>
        <fullName evidence="1">11246_t:CDS:1</fullName>
    </submittedName>
</protein>
<dbReference type="Proteomes" id="UP000789525">
    <property type="component" value="Unassembled WGS sequence"/>
</dbReference>
<proteinExistence type="predicted"/>
<accession>A0ACA9Q538</accession>
<evidence type="ECO:0000313" key="2">
    <source>
        <dbReference type="Proteomes" id="UP000789525"/>
    </source>
</evidence>
<feature type="non-terminal residue" evidence="1">
    <location>
        <position position="1"/>
    </location>
</feature>